<feature type="transmembrane region" description="Helical" evidence="1">
    <location>
        <begin position="158"/>
        <end position="189"/>
    </location>
</feature>
<keyword evidence="1" id="KW-0472">Membrane</keyword>
<keyword evidence="1" id="KW-0812">Transmembrane</keyword>
<feature type="transmembrane region" description="Helical" evidence="1">
    <location>
        <begin position="209"/>
        <end position="231"/>
    </location>
</feature>
<protein>
    <recommendedName>
        <fullName evidence="4">DUF2975 domain-containing protein</fullName>
    </recommendedName>
</protein>
<keyword evidence="3" id="KW-1185">Reference proteome</keyword>
<feature type="transmembrane region" description="Helical" evidence="1">
    <location>
        <begin position="46"/>
        <end position="70"/>
    </location>
</feature>
<feature type="transmembrane region" description="Helical" evidence="1">
    <location>
        <begin position="6"/>
        <end position="25"/>
    </location>
</feature>
<dbReference type="Proteomes" id="UP000034098">
    <property type="component" value="Unassembled WGS sequence"/>
</dbReference>
<evidence type="ECO:0008006" key="4">
    <source>
        <dbReference type="Google" id="ProtNLM"/>
    </source>
</evidence>
<dbReference type="AlphaFoldDB" id="A0A0M2HF77"/>
<dbReference type="OrthoDB" id="5148898at2"/>
<dbReference type="RefSeq" id="WP_045296447.1">
    <property type="nucleotide sequence ID" value="NZ_JYJA01000019.1"/>
</dbReference>
<gene>
    <name evidence="2" type="ORF">RS82_00319</name>
</gene>
<organism evidence="2 3">
    <name type="scientific">Microbacterium trichothecenolyticum</name>
    <name type="common">Aureobacterium trichothecenolyticum</name>
    <dbReference type="NCBI Taxonomy" id="69370"/>
    <lineage>
        <taxon>Bacteria</taxon>
        <taxon>Bacillati</taxon>
        <taxon>Actinomycetota</taxon>
        <taxon>Actinomycetes</taxon>
        <taxon>Micrococcales</taxon>
        <taxon>Microbacteriaceae</taxon>
        <taxon>Microbacterium</taxon>
    </lineage>
</organism>
<dbReference type="PATRIC" id="fig|69370.6.peg.334"/>
<accession>A0A0M2HF77</accession>
<comment type="caution">
    <text evidence="2">The sequence shown here is derived from an EMBL/GenBank/DDBJ whole genome shotgun (WGS) entry which is preliminary data.</text>
</comment>
<dbReference type="EMBL" id="JYJA01000019">
    <property type="protein sequence ID" value="KJL45289.1"/>
    <property type="molecule type" value="Genomic_DNA"/>
</dbReference>
<evidence type="ECO:0000313" key="3">
    <source>
        <dbReference type="Proteomes" id="UP000034098"/>
    </source>
</evidence>
<feature type="transmembrane region" description="Helical" evidence="1">
    <location>
        <begin position="118"/>
        <end position="146"/>
    </location>
</feature>
<evidence type="ECO:0000256" key="1">
    <source>
        <dbReference type="SAM" id="Phobius"/>
    </source>
</evidence>
<name>A0A0M2HF77_MICTR</name>
<proteinExistence type="predicted"/>
<sequence length="245" mass="25425">MGWGFLALWVGLPIVVATLVVAVMVRSRRGDRATALSRVEEWVVALVGTGALLVAGGSAVFLVTAGIQVFTREPSRVSGFPLGNALVPAFTEKSSAIVDAGYESAWIDLTGLPDGTRWLLYLELALPLLATLSIGLAVAWLAIALLRGRPFVRSLPNVVGVASIAVLVGGLGSQVLASAARASVVAYLGARHMTAGDMGDGPYEGFMGWSLSLDLAPVGWALGLALVAAAFQIGVRMQKDTEALV</sequence>
<reference evidence="2 3" key="1">
    <citation type="submission" date="2015-02" db="EMBL/GenBank/DDBJ databases">
        <title>Draft genome sequences of ten Microbacterium spp. with emphasis on heavy metal contaminated environments.</title>
        <authorList>
            <person name="Corretto E."/>
        </authorList>
    </citation>
    <scope>NUCLEOTIDE SEQUENCE [LARGE SCALE GENOMIC DNA]</scope>
    <source>
        <strain evidence="2 3">DSM 8608</strain>
    </source>
</reference>
<keyword evidence="1" id="KW-1133">Transmembrane helix</keyword>
<evidence type="ECO:0000313" key="2">
    <source>
        <dbReference type="EMBL" id="KJL45289.1"/>
    </source>
</evidence>